<protein>
    <submittedName>
        <fullName evidence="1">Uncharacterized protein</fullName>
    </submittedName>
</protein>
<gene>
    <name evidence="1" type="ORF">EYF80_001100</name>
</gene>
<dbReference type="AlphaFoldDB" id="A0A4Z2JGH6"/>
<evidence type="ECO:0000313" key="2">
    <source>
        <dbReference type="Proteomes" id="UP000314294"/>
    </source>
</evidence>
<name>A0A4Z2JGH6_9TELE</name>
<evidence type="ECO:0000313" key="1">
    <source>
        <dbReference type="EMBL" id="TNN88768.1"/>
    </source>
</evidence>
<keyword evidence="2" id="KW-1185">Reference proteome</keyword>
<proteinExistence type="predicted"/>
<dbReference type="Proteomes" id="UP000314294">
    <property type="component" value="Unassembled WGS sequence"/>
</dbReference>
<organism evidence="1 2">
    <name type="scientific">Liparis tanakae</name>
    <name type="common">Tanaka's snailfish</name>
    <dbReference type="NCBI Taxonomy" id="230148"/>
    <lineage>
        <taxon>Eukaryota</taxon>
        <taxon>Metazoa</taxon>
        <taxon>Chordata</taxon>
        <taxon>Craniata</taxon>
        <taxon>Vertebrata</taxon>
        <taxon>Euteleostomi</taxon>
        <taxon>Actinopterygii</taxon>
        <taxon>Neopterygii</taxon>
        <taxon>Teleostei</taxon>
        <taxon>Neoteleostei</taxon>
        <taxon>Acanthomorphata</taxon>
        <taxon>Eupercaria</taxon>
        <taxon>Perciformes</taxon>
        <taxon>Cottioidei</taxon>
        <taxon>Cottales</taxon>
        <taxon>Liparidae</taxon>
        <taxon>Liparis</taxon>
    </lineage>
</organism>
<sequence length="65" mass="6889">MTCFGPSALNGLRKKTQFGHSSTCGVVGTGYRAAQNGTLFLPFCAQSEGFSLETCCRQLSQSHGI</sequence>
<accession>A0A4Z2JGH6</accession>
<reference evidence="1 2" key="1">
    <citation type="submission" date="2019-03" db="EMBL/GenBank/DDBJ databases">
        <title>First draft genome of Liparis tanakae, snailfish: a comprehensive survey of snailfish specific genes.</title>
        <authorList>
            <person name="Kim W."/>
            <person name="Song I."/>
            <person name="Jeong J.-H."/>
            <person name="Kim D."/>
            <person name="Kim S."/>
            <person name="Ryu S."/>
            <person name="Song J.Y."/>
            <person name="Lee S.K."/>
        </authorList>
    </citation>
    <scope>NUCLEOTIDE SEQUENCE [LARGE SCALE GENOMIC DNA]</scope>
    <source>
        <tissue evidence="1">Muscle</tissue>
    </source>
</reference>
<comment type="caution">
    <text evidence="1">The sequence shown here is derived from an EMBL/GenBank/DDBJ whole genome shotgun (WGS) entry which is preliminary data.</text>
</comment>
<dbReference type="EMBL" id="SRLO01000004">
    <property type="protein sequence ID" value="TNN88768.1"/>
    <property type="molecule type" value="Genomic_DNA"/>
</dbReference>